<dbReference type="InterPro" id="IPR043129">
    <property type="entry name" value="ATPase_NBD"/>
</dbReference>
<keyword evidence="2" id="KW-1185">Reference proteome</keyword>
<dbReference type="EMBL" id="CP092876">
    <property type="protein sequence ID" value="UYV77132.1"/>
    <property type="molecule type" value="Genomic_DNA"/>
</dbReference>
<sequence>MNNERFTVPELLFHPSDVGLRQMGISEAVLEVMAATPEAPLVESSGITFECSNLMEKSKHFRNAPNAIPNQPVLNIY</sequence>
<proteinExistence type="predicted"/>
<reference evidence="1 2" key="1">
    <citation type="submission" date="2022-01" db="EMBL/GenBank/DDBJ databases">
        <title>A chromosomal length assembly of Cordylochernes scorpioides.</title>
        <authorList>
            <person name="Zeh D."/>
            <person name="Zeh J."/>
        </authorList>
    </citation>
    <scope>NUCLEOTIDE SEQUENCE [LARGE SCALE GENOMIC DNA]</scope>
    <source>
        <strain evidence="1">IN4F17</strain>
        <tissue evidence="1">Whole Body</tissue>
    </source>
</reference>
<accession>A0ABY6LA57</accession>
<protein>
    <submittedName>
        <fullName evidence="1">ACTR6</fullName>
    </submittedName>
</protein>
<evidence type="ECO:0000313" key="2">
    <source>
        <dbReference type="Proteomes" id="UP001235939"/>
    </source>
</evidence>
<name>A0ABY6LA57_9ARAC</name>
<gene>
    <name evidence="1" type="ORF">LAZ67_14003403</name>
</gene>
<dbReference type="Proteomes" id="UP001235939">
    <property type="component" value="Chromosome 14"/>
</dbReference>
<organism evidence="1 2">
    <name type="scientific">Cordylochernes scorpioides</name>
    <dbReference type="NCBI Taxonomy" id="51811"/>
    <lineage>
        <taxon>Eukaryota</taxon>
        <taxon>Metazoa</taxon>
        <taxon>Ecdysozoa</taxon>
        <taxon>Arthropoda</taxon>
        <taxon>Chelicerata</taxon>
        <taxon>Arachnida</taxon>
        <taxon>Pseudoscorpiones</taxon>
        <taxon>Cheliferoidea</taxon>
        <taxon>Chernetidae</taxon>
        <taxon>Cordylochernes</taxon>
    </lineage>
</organism>
<evidence type="ECO:0000313" key="1">
    <source>
        <dbReference type="EMBL" id="UYV77132.1"/>
    </source>
</evidence>
<dbReference type="SUPFAM" id="SSF53067">
    <property type="entry name" value="Actin-like ATPase domain"/>
    <property type="match status" value="1"/>
</dbReference>